<dbReference type="InterPro" id="IPR000527">
    <property type="entry name" value="Flag_Lring"/>
</dbReference>
<dbReference type="GO" id="GO:0003774">
    <property type="term" value="F:cytoskeletal motor activity"/>
    <property type="evidence" value="ECO:0007669"/>
    <property type="project" value="InterPro"/>
</dbReference>
<evidence type="ECO:0000313" key="10">
    <source>
        <dbReference type="Proteomes" id="UP000176938"/>
    </source>
</evidence>
<accession>A0A1F4RDN6</accession>
<feature type="chain" id="PRO_5009514191" description="Flagellar L-ring protein" evidence="8">
    <location>
        <begin position="21"/>
        <end position="195"/>
    </location>
</feature>
<comment type="function">
    <text evidence="1 7">Assembles around the rod to form the L-ring and probably protects the motor/basal body from shearing forces during rotation.</text>
</comment>
<keyword evidence="4 7" id="KW-0472">Membrane</keyword>
<gene>
    <name evidence="7" type="primary">flgH</name>
    <name evidence="9" type="ORF">A3H38_01015</name>
</gene>
<protein>
    <recommendedName>
        <fullName evidence="7">Flagellar L-ring protein</fullName>
    </recommendedName>
    <alternativeName>
        <fullName evidence="7">Basal body L-ring protein</fullName>
    </alternativeName>
</protein>
<dbReference type="PRINTS" id="PR01008">
    <property type="entry name" value="FLGLRINGFLGH"/>
</dbReference>
<dbReference type="AlphaFoldDB" id="A0A1F4RDN6"/>
<reference evidence="9 10" key="1">
    <citation type="journal article" date="2016" name="Nat. Commun.">
        <title>Thousands of microbial genomes shed light on interconnected biogeochemical processes in an aquifer system.</title>
        <authorList>
            <person name="Anantharaman K."/>
            <person name="Brown C.T."/>
            <person name="Hug L.A."/>
            <person name="Sharon I."/>
            <person name="Castelle C.J."/>
            <person name="Probst A.J."/>
            <person name="Thomas B.C."/>
            <person name="Singh A."/>
            <person name="Wilkins M.J."/>
            <person name="Karaoz U."/>
            <person name="Brodie E.L."/>
            <person name="Williams K.H."/>
            <person name="Hubbard S.S."/>
            <person name="Banfield J.F."/>
        </authorList>
    </citation>
    <scope>NUCLEOTIDE SEQUENCE [LARGE SCALE GENOMIC DNA]</scope>
</reference>
<organism evidence="9 10">
    <name type="scientific">candidate division WOR-1 bacterium RIFCSPLOWO2_02_FULL_46_20</name>
    <dbReference type="NCBI Taxonomy" id="1802567"/>
    <lineage>
        <taxon>Bacteria</taxon>
        <taxon>Bacillati</taxon>
        <taxon>Saganbacteria</taxon>
    </lineage>
</organism>
<comment type="similarity">
    <text evidence="2 7">Belongs to the FlgH family.</text>
</comment>
<dbReference type="Proteomes" id="UP000176938">
    <property type="component" value="Unassembled WGS sequence"/>
</dbReference>
<evidence type="ECO:0000313" key="9">
    <source>
        <dbReference type="EMBL" id="OGC06268.1"/>
    </source>
</evidence>
<dbReference type="PANTHER" id="PTHR34933">
    <property type="entry name" value="FLAGELLAR L-RING PROTEIN"/>
    <property type="match status" value="1"/>
</dbReference>
<evidence type="ECO:0000256" key="1">
    <source>
        <dbReference type="ARBA" id="ARBA00002591"/>
    </source>
</evidence>
<dbReference type="GO" id="GO:0071973">
    <property type="term" value="P:bacterial-type flagellum-dependent cell motility"/>
    <property type="evidence" value="ECO:0007669"/>
    <property type="project" value="InterPro"/>
</dbReference>
<evidence type="ECO:0000256" key="3">
    <source>
        <dbReference type="ARBA" id="ARBA00022729"/>
    </source>
</evidence>
<feature type="signal peptide" evidence="8">
    <location>
        <begin position="1"/>
        <end position="20"/>
    </location>
</feature>
<keyword evidence="6 7" id="KW-0998">Cell outer membrane</keyword>
<dbReference type="Pfam" id="PF02107">
    <property type="entry name" value="FlgH"/>
    <property type="match status" value="1"/>
</dbReference>
<dbReference type="HAMAP" id="MF_00415">
    <property type="entry name" value="FlgH"/>
    <property type="match status" value="1"/>
</dbReference>
<evidence type="ECO:0000256" key="8">
    <source>
        <dbReference type="SAM" id="SignalP"/>
    </source>
</evidence>
<comment type="subunit">
    <text evidence="7">The basal body constitutes a major portion of the flagellar organelle and consists of four rings (L,P,S, and M) mounted on a central rod.</text>
</comment>
<keyword evidence="3 8" id="KW-0732">Signal</keyword>
<dbReference type="EMBL" id="METP01000022">
    <property type="protein sequence ID" value="OGC06268.1"/>
    <property type="molecule type" value="Genomic_DNA"/>
</dbReference>
<dbReference type="GO" id="GO:0009427">
    <property type="term" value="C:bacterial-type flagellum basal body, distal rod, L ring"/>
    <property type="evidence" value="ECO:0007669"/>
    <property type="project" value="InterPro"/>
</dbReference>
<proteinExistence type="inferred from homology"/>
<dbReference type="PANTHER" id="PTHR34933:SF1">
    <property type="entry name" value="FLAGELLAR L-RING PROTEIN"/>
    <property type="match status" value="1"/>
</dbReference>
<evidence type="ECO:0000256" key="7">
    <source>
        <dbReference type="HAMAP-Rule" id="MF_00415"/>
    </source>
</evidence>
<sequence length="195" mass="21240">MSKLLPVLLLIVNFSLPVAADSVWDKESASPYSTEKAYKIGDIVNIVILESTSAQNRAGTKTDIKDDLSSKFSHTFGRLAPLIGTNNQLAGQSYNRYQGEGRTSRTSNVQARIAAWVTDVLPNGNLTISGKHKVEVNDEVQEITITGIVRPKDISGANTVYSYQVANAELSVRGTGVVAETESPGWITRILNWLF</sequence>
<evidence type="ECO:0000256" key="2">
    <source>
        <dbReference type="ARBA" id="ARBA00006929"/>
    </source>
</evidence>
<keyword evidence="5 7" id="KW-0975">Bacterial flagellum</keyword>
<comment type="caution">
    <text evidence="9">The sequence shown here is derived from an EMBL/GenBank/DDBJ whole genome shotgun (WGS) entry which is preliminary data.</text>
</comment>
<comment type="subcellular location">
    <subcellularLocation>
        <location evidence="7">Cell outer membrane</location>
    </subcellularLocation>
    <subcellularLocation>
        <location evidence="7">Bacterial flagellum basal body</location>
    </subcellularLocation>
</comment>
<dbReference type="GO" id="GO:0009279">
    <property type="term" value="C:cell outer membrane"/>
    <property type="evidence" value="ECO:0007669"/>
    <property type="project" value="UniProtKB-SubCell"/>
</dbReference>
<evidence type="ECO:0000256" key="5">
    <source>
        <dbReference type="ARBA" id="ARBA00023143"/>
    </source>
</evidence>
<name>A0A1F4RDN6_UNCSA</name>
<evidence type="ECO:0000256" key="6">
    <source>
        <dbReference type="ARBA" id="ARBA00023237"/>
    </source>
</evidence>
<evidence type="ECO:0000256" key="4">
    <source>
        <dbReference type="ARBA" id="ARBA00023136"/>
    </source>
</evidence>